<proteinExistence type="predicted"/>
<sequence length="323" mass="37030">MRNNILNNTFITFALIAFILVGCNPNGTLAKVKSHTNSKANTNQSDDTKKSMNITFSPQIPNNNAQLAAKKGDDKPSEFNLNKEHAQDNLKEAQGLELKENKEQKHAQKNTKEAKDIKSKEDNEKATLIAEIIKKVQTSIALINGYKNNIEDDDQYGMKLGVFRFLNNEENKKPINSAENTHIRKQFYLSLEWKKDTLKKFGTIIKNNDNGLAKIILLTGINYAHGYFEWIIDTIYDKKDNLQTLKLQKLKKIKKNLDTIYELKQKWGDTIDKIIAEYEANTNDMQNNNQKLINHINSKYGSTFRTEIPNIQVLAQNITKILK</sequence>
<accession>A0A172XCK0</accession>
<organism evidence="2 3">
    <name type="scientific">Borrelia turicatae</name>
    <dbReference type="NCBI Taxonomy" id="142"/>
    <lineage>
        <taxon>Bacteria</taxon>
        <taxon>Pseudomonadati</taxon>
        <taxon>Spirochaetota</taxon>
        <taxon>Spirochaetia</taxon>
        <taxon>Spirochaetales</taxon>
        <taxon>Borreliaceae</taxon>
        <taxon>Borrelia</taxon>
    </lineage>
</organism>
<dbReference type="RefSeq" id="WP_020282254.1">
    <property type="nucleotide sequence ID" value="NZ_CP015630.1"/>
</dbReference>
<reference evidence="2 3" key="1">
    <citation type="submission" date="2016-05" db="EMBL/GenBank/DDBJ databases">
        <title>Chromosome and linear plasmid sequence of a 2015 human isolate of tick-borne relapsing fever spirochete, Borrelia turicatae.</title>
        <authorList>
            <person name="Kingry L.C."/>
            <person name="Dhwani B."/>
            <person name="Replogle A."/>
            <person name="Sexton C."/>
            <person name="Rowe L."/>
            <person name="Stermole B.M."/>
            <person name="Christensen A.M."/>
            <person name="Schriefer M.E."/>
        </authorList>
    </citation>
    <scope>NUCLEOTIDE SEQUENCE [LARGE SCALE GENOMIC DNA]</scope>
    <source>
        <strain evidence="2 3">BTE5EL</strain>
        <plasmid evidence="2 3">lp159</plasmid>
    </source>
</reference>
<evidence type="ECO:0000313" key="3">
    <source>
        <dbReference type="Proteomes" id="UP000264231"/>
    </source>
</evidence>
<feature type="region of interest" description="Disordered" evidence="1">
    <location>
        <begin position="31"/>
        <end position="80"/>
    </location>
</feature>
<dbReference type="NCBIfam" id="NF033729">
    <property type="entry name" value="borfam54_2"/>
    <property type="match status" value="1"/>
</dbReference>
<dbReference type="PROSITE" id="PS51257">
    <property type="entry name" value="PROKAR_LIPOPROTEIN"/>
    <property type="match status" value="1"/>
</dbReference>
<dbReference type="NCBIfam" id="NF033728">
    <property type="entry name" value="borfam54_1"/>
    <property type="match status" value="1"/>
</dbReference>
<dbReference type="EMBL" id="CP015630">
    <property type="protein sequence ID" value="ANF34363.1"/>
    <property type="molecule type" value="Genomic_DNA"/>
</dbReference>
<geneLocation type="plasmid" evidence="2 3">
    <name>lp159</name>
</geneLocation>
<feature type="compositionally biased region" description="Basic and acidic residues" evidence="1">
    <location>
        <begin position="97"/>
        <end position="120"/>
    </location>
</feature>
<evidence type="ECO:0008006" key="4">
    <source>
        <dbReference type="Google" id="ProtNLM"/>
    </source>
</evidence>
<evidence type="ECO:0000256" key="1">
    <source>
        <dbReference type="SAM" id="MobiDB-lite"/>
    </source>
</evidence>
<keyword evidence="2" id="KW-0614">Plasmid</keyword>
<dbReference type="Pfam" id="PF05714">
    <property type="entry name" value="PFam54_60"/>
    <property type="match status" value="1"/>
</dbReference>
<protein>
    <recommendedName>
        <fullName evidence="4">Antigen P35</fullName>
    </recommendedName>
</protein>
<dbReference type="Gene3D" id="1.10.3160.10">
    <property type="entry name" value="Bbcrasp-1"/>
    <property type="match status" value="1"/>
</dbReference>
<feature type="compositionally biased region" description="Polar residues" evidence="1">
    <location>
        <begin position="35"/>
        <end position="66"/>
    </location>
</feature>
<evidence type="ECO:0000313" key="2">
    <source>
        <dbReference type="EMBL" id="ANF34363.1"/>
    </source>
</evidence>
<feature type="region of interest" description="Disordered" evidence="1">
    <location>
        <begin position="95"/>
        <end position="120"/>
    </location>
</feature>
<dbReference type="AlphaFoldDB" id="A0A172XCK0"/>
<gene>
    <name evidence="2" type="ORF">A7978_04445</name>
</gene>
<name>A0A172XCK0_BORTU</name>
<feature type="compositionally biased region" description="Basic and acidic residues" evidence="1">
    <location>
        <begin position="70"/>
        <end position="80"/>
    </location>
</feature>
<dbReference type="Proteomes" id="UP000264231">
    <property type="component" value="Plasmid lp159"/>
</dbReference>
<dbReference type="InterPro" id="IPR008421">
    <property type="entry name" value="Borrelia_lipoprotein_PFam54/60"/>
</dbReference>